<dbReference type="Proteomes" id="UP001556367">
    <property type="component" value="Unassembled WGS sequence"/>
</dbReference>
<name>A0ABR3JEE8_9AGAR</name>
<feature type="domain" description="BTB" evidence="1">
    <location>
        <begin position="32"/>
        <end position="110"/>
    </location>
</feature>
<keyword evidence="3" id="KW-1185">Reference proteome</keyword>
<dbReference type="Gene3D" id="3.30.710.10">
    <property type="entry name" value="Potassium Channel Kv1.1, Chain A"/>
    <property type="match status" value="1"/>
</dbReference>
<dbReference type="InterPro" id="IPR011333">
    <property type="entry name" value="SKP1/BTB/POZ_sf"/>
</dbReference>
<sequence length="327" mass="35764">MICPTSPSLTQTAPSADIMPLLPTADVFDPATNVVLRSSDKPPVDFRVPKTLLSLASPFFAGLLALPQPSSATSDQEMSEGSPVLPVSESSAVLERLLPYCYPRYTSLPELKTLEEVQSVLAAASKYDMSGVEQCLGELLLHPRFVDAAPLRVFATACQYSLGPAARAAAKATLRLSLPERRYVPELEHIPAGALQRLVDYYFACSDAAAGAARDLRWIKRDAYAWFDREPCACGSSTYVLLADGAINAPARAWWLSYMRQSATALAERPHPDSVRVGGRDLMEGVFEKTKGCACGRRTILDMLEFRELFAVEVERKIDAVELCLKM</sequence>
<gene>
    <name evidence="2" type="ORF">HGRIS_005168</name>
</gene>
<comment type="caution">
    <text evidence="2">The sequence shown here is derived from an EMBL/GenBank/DDBJ whole genome shotgun (WGS) entry which is preliminary data.</text>
</comment>
<reference evidence="3" key="1">
    <citation type="submission" date="2024-06" db="EMBL/GenBank/DDBJ databases">
        <title>Multi-omics analyses provide insights into the biosynthesis of the anticancer antibiotic pleurotin in Hohenbuehelia grisea.</title>
        <authorList>
            <person name="Weaver J.A."/>
            <person name="Alberti F."/>
        </authorList>
    </citation>
    <scope>NUCLEOTIDE SEQUENCE [LARGE SCALE GENOMIC DNA]</scope>
    <source>
        <strain evidence="3">T-177</strain>
    </source>
</reference>
<dbReference type="SMART" id="SM00225">
    <property type="entry name" value="BTB"/>
    <property type="match status" value="1"/>
</dbReference>
<dbReference type="Pfam" id="PF00651">
    <property type="entry name" value="BTB"/>
    <property type="match status" value="1"/>
</dbReference>
<evidence type="ECO:0000313" key="2">
    <source>
        <dbReference type="EMBL" id="KAL0954012.1"/>
    </source>
</evidence>
<accession>A0ABR3JEE8</accession>
<proteinExistence type="predicted"/>
<organism evidence="2 3">
    <name type="scientific">Hohenbuehelia grisea</name>
    <dbReference type="NCBI Taxonomy" id="104357"/>
    <lineage>
        <taxon>Eukaryota</taxon>
        <taxon>Fungi</taxon>
        <taxon>Dikarya</taxon>
        <taxon>Basidiomycota</taxon>
        <taxon>Agaricomycotina</taxon>
        <taxon>Agaricomycetes</taxon>
        <taxon>Agaricomycetidae</taxon>
        <taxon>Agaricales</taxon>
        <taxon>Pleurotineae</taxon>
        <taxon>Pleurotaceae</taxon>
        <taxon>Hohenbuehelia</taxon>
    </lineage>
</organism>
<evidence type="ECO:0000259" key="1">
    <source>
        <dbReference type="PROSITE" id="PS50097"/>
    </source>
</evidence>
<dbReference type="SUPFAM" id="SSF54695">
    <property type="entry name" value="POZ domain"/>
    <property type="match status" value="1"/>
</dbReference>
<dbReference type="InterPro" id="IPR000210">
    <property type="entry name" value="BTB/POZ_dom"/>
</dbReference>
<evidence type="ECO:0000313" key="3">
    <source>
        <dbReference type="Proteomes" id="UP001556367"/>
    </source>
</evidence>
<dbReference type="PROSITE" id="PS50097">
    <property type="entry name" value="BTB"/>
    <property type="match status" value="1"/>
</dbReference>
<dbReference type="EMBL" id="JASNQZ010000008">
    <property type="protein sequence ID" value="KAL0954012.1"/>
    <property type="molecule type" value="Genomic_DNA"/>
</dbReference>
<protein>
    <recommendedName>
        <fullName evidence="1">BTB domain-containing protein</fullName>
    </recommendedName>
</protein>